<dbReference type="EMBL" id="JANEYF010000687">
    <property type="protein sequence ID" value="KAJ8968504.1"/>
    <property type="molecule type" value="Genomic_DNA"/>
</dbReference>
<keyword evidence="7" id="KW-0408">Iron</keyword>
<sequence>MLFTDNILYDTIGISVALLAIVIAFFKWSFTYWKGRGLESPEPSIPFGNARDFILGRIPFGHFYRDVYFYLKSKGLKHGGIYFSFKPTYVPVDLTIIKNILQNDFSHFGVMVHM</sequence>
<evidence type="ECO:0000313" key="12">
    <source>
        <dbReference type="Proteomes" id="UP001162156"/>
    </source>
</evidence>
<evidence type="ECO:0000256" key="9">
    <source>
        <dbReference type="ARBA" id="ARBA00023136"/>
    </source>
</evidence>
<comment type="subcellular location">
    <subcellularLocation>
        <location evidence="2">Membrane</location>
    </subcellularLocation>
</comment>
<comment type="cofactor">
    <cofactor evidence="1">
        <name>heme</name>
        <dbReference type="ChEBI" id="CHEBI:30413"/>
    </cofactor>
</comment>
<protein>
    <recommendedName>
        <fullName evidence="13">Cytochrome P450</fullName>
    </recommendedName>
</protein>
<evidence type="ECO:0000256" key="6">
    <source>
        <dbReference type="ARBA" id="ARBA00023002"/>
    </source>
</evidence>
<evidence type="ECO:0000256" key="4">
    <source>
        <dbReference type="ARBA" id="ARBA00022617"/>
    </source>
</evidence>
<dbReference type="InterPro" id="IPR050476">
    <property type="entry name" value="Insect_CytP450_Detox"/>
</dbReference>
<evidence type="ECO:0008006" key="13">
    <source>
        <dbReference type="Google" id="ProtNLM"/>
    </source>
</evidence>
<dbReference type="GO" id="GO:0004497">
    <property type="term" value="F:monooxygenase activity"/>
    <property type="evidence" value="ECO:0007669"/>
    <property type="project" value="UniProtKB-KW"/>
</dbReference>
<dbReference type="GO" id="GO:0016020">
    <property type="term" value="C:membrane"/>
    <property type="evidence" value="ECO:0007669"/>
    <property type="project" value="UniProtKB-SubCell"/>
</dbReference>
<dbReference type="Proteomes" id="UP001162156">
    <property type="component" value="Unassembled WGS sequence"/>
</dbReference>
<keyword evidence="5" id="KW-0479">Metal-binding</keyword>
<keyword evidence="4" id="KW-0349">Heme</keyword>
<keyword evidence="9 10" id="KW-0472">Membrane</keyword>
<keyword evidence="10" id="KW-0812">Transmembrane</keyword>
<keyword evidence="10" id="KW-1133">Transmembrane helix</keyword>
<evidence type="ECO:0000256" key="5">
    <source>
        <dbReference type="ARBA" id="ARBA00022723"/>
    </source>
</evidence>
<dbReference type="PANTHER" id="PTHR24292">
    <property type="entry name" value="CYTOCHROME P450"/>
    <property type="match status" value="1"/>
</dbReference>
<keyword evidence="6" id="KW-0560">Oxidoreductase</keyword>
<gene>
    <name evidence="11" type="ORF">NQ314_002274</name>
</gene>
<dbReference type="GO" id="GO:0046872">
    <property type="term" value="F:metal ion binding"/>
    <property type="evidence" value="ECO:0007669"/>
    <property type="project" value="UniProtKB-KW"/>
</dbReference>
<feature type="transmembrane region" description="Helical" evidence="10">
    <location>
        <begin position="6"/>
        <end position="26"/>
    </location>
</feature>
<name>A0AAV8ZS32_9CUCU</name>
<accession>A0AAV8ZS32</accession>
<evidence type="ECO:0000256" key="3">
    <source>
        <dbReference type="ARBA" id="ARBA00010617"/>
    </source>
</evidence>
<evidence type="ECO:0000313" key="11">
    <source>
        <dbReference type="EMBL" id="KAJ8968504.1"/>
    </source>
</evidence>
<evidence type="ECO:0000256" key="2">
    <source>
        <dbReference type="ARBA" id="ARBA00004370"/>
    </source>
</evidence>
<evidence type="ECO:0000256" key="1">
    <source>
        <dbReference type="ARBA" id="ARBA00001971"/>
    </source>
</evidence>
<dbReference type="AlphaFoldDB" id="A0AAV8ZS32"/>
<organism evidence="11 12">
    <name type="scientific">Rhamnusium bicolor</name>
    <dbReference type="NCBI Taxonomy" id="1586634"/>
    <lineage>
        <taxon>Eukaryota</taxon>
        <taxon>Metazoa</taxon>
        <taxon>Ecdysozoa</taxon>
        <taxon>Arthropoda</taxon>
        <taxon>Hexapoda</taxon>
        <taxon>Insecta</taxon>
        <taxon>Pterygota</taxon>
        <taxon>Neoptera</taxon>
        <taxon>Endopterygota</taxon>
        <taxon>Coleoptera</taxon>
        <taxon>Polyphaga</taxon>
        <taxon>Cucujiformia</taxon>
        <taxon>Chrysomeloidea</taxon>
        <taxon>Cerambycidae</taxon>
        <taxon>Lepturinae</taxon>
        <taxon>Rhagiini</taxon>
        <taxon>Rhamnusium</taxon>
    </lineage>
</organism>
<comment type="similarity">
    <text evidence="3">Belongs to the cytochrome P450 family.</text>
</comment>
<dbReference type="PANTHER" id="PTHR24292:SF100">
    <property type="entry name" value="CYTOCHROME P450 6A16, ISOFORM B-RELATED"/>
    <property type="match status" value="1"/>
</dbReference>
<comment type="caution">
    <text evidence="11">The sequence shown here is derived from an EMBL/GenBank/DDBJ whole genome shotgun (WGS) entry which is preliminary data.</text>
</comment>
<evidence type="ECO:0000256" key="7">
    <source>
        <dbReference type="ARBA" id="ARBA00023004"/>
    </source>
</evidence>
<keyword evidence="8" id="KW-0503">Monooxygenase</keyword>
<reference evidence="11" key="1">
    <citation type="journal article" date="2023" name="Insect Mol. Biol.">
        <title>Genome sequencing provides insights into the evolution of gene families encoding plant cell wall-degrading enzymes in longhorned beetles.</title>
        <authorList>
            <person name="Shin N.R."/>
            <person name="Okamura Y."/>
            <person name="Kirsch R."/>
            <person name="Pauchet Y."/>
        </authorList>
    </citation>
    <scope>NUCLEOTIDE SEQUENCE</scope>
    <source>
        <strain evidence="11">RBIC_L_NR</strain>
    </source>
</reference>
<evidence type="ECO:0000256" key="8">
    <source>
        <dbReference type="ARBA" id="ARBA00023033"/>
    </source>
</evidence>
<proteinExistence type="inferred from homology"/>
<evidence type="ECO:0000256" key="10">
    <source>
        <dbReference type="SAM" id="Phobius"/>
    </source>
</evidence>
<keyword evidence="12" id="KW-1185">Reference proteome</keyword>